<protein>
    <submittedName>
        <fullName evidence="2">T9SS type A sorting domain-containing protein</fullName>
    </submittedName>
</protein>
<dbReference type="InterPro" id="IPR013320">
    <property type="entry name" value="ConA-like_dom_sf"/>
</dbReference>
<organism evidence="2 3">
    <name type="scientific">Marivirga salinarum</name>
    <dbReference type="NCBI Taxonomy" id="3059078"/>
    <lineage>
        <taxon>Bacteria</taxon>
        <taxon>Pseudomonadati</taxon>
        <taxon>Bacteroidota</taxon>
        <taxon>Cytophagia</taxon>
        <taxon>Cytophagales</taxon>
        <taxon>Marivirgaceae</taxon>
        <taxon>Marivirga</taxon>
    </lineage>
</organism>
<dbReference type="GO" id="GO:0005975">
    <property type="term" value="P:carbohydrate metabolic process"/>
    <property type="evidence" value="ECO:0007669"/>
    <property type="project" value="UniProtKB-ARBA"/>
</dbReference>
<sequence length="2980" mass="317553">MKRFYTILTVISISLFSPIIVFSQAGPAGVDTNLQLWLRGDRGLVSSDGSVSEWQDQSGNANDFTQVTTTGQPSVFPSTPGLNGLTSLDFDGSDDFLSDEDGENYINGNSAFSLFIVIQSDISGTDNGFLRTSPNNNNDEFFSLRYDASGANGGGSNVLKAGVSNRNVETSSGRQSTAAQFLGLQWQAATDAEIYINDLEDSPATADNGTASATSPISGADFVYLGNGPKNFWNGKIAEVIFFTRKIDPLERILVQNYLSSKYNIAFSTASNDKYNGDEASQGDYDFGVIGLANDGINPKRSTAQADGLSLTENGTTLSNGDYIFAGYKLVNNVVNDSDLGGVTGLQARWFRDWYFDITDSDNSSRTDFTFDIEDAGFVTQDLSSASAADYILLFRSGTSGSWTEVSTASSFSNTNNSITFNNIDPQEGYYTLGTKNNETSSIGPNPPETWYSYKSGDWDDPNTWTLDGSNSPLLVNPGNNIPSTDDNVVITLGKTVNIQEGANSGQNNISINGIEVIGRLNLTSSTGHNFTTIKGNGRIRMQGDVSGIDNFPAGDASLFADANAGGTLEIYGSGIDLTTGRTFNNIDINMSTSTDIVTLLSDYTLNGSLTINQGDFRINNTSSTTRLSLLIKENVLVQSTASISVGTANAYDGGASYYDRWHKMDVQGDFTNNGSVRLTNLSIPDYANPAANGAVTLSFSALNNSTFFCGGTTDLYNLVLNKGTDDTYILTVNASDKSHFGLFGVNNNGFATTNPTALSNKALWLANGTLRLKGKTHIPSLTEGGNDFPIGGSARLWLDDPDVFVSATANESNSWTGFSHGAPITVNNGGGNQGLYLYGKLQVDAGKFLLGEAEAINFRDEASGQIIVNGGELEATQIAISSFATTGTYSFIQSGGVVRINERFRGGDNSRYSLHLADPNMVVNLSGGEIIIQDRTNLGGLTIDSDPNNISVTGGLLTIDDRNGINEIITINSTAPFYNFILKDQNVTLDNNFTIINDFTLNNNINGDADIFNTLDFNVTVGGDFVINSGATYNNGANSILTINGGNDATIEINTGATQSISNLTINKGPLNDLVVTNGAASALNIPGNFRLENGNFLLSTFNTEIAGNVYLADTVSSLTETGKLILNGSVLQTITSEQGVVHNLDLDNNANLSLAGGELVIRKTLSLINGVLDINQYRLRLAGPDASISVTNPGTTRMIETSGLSSDRGVALYADANEIITFPFGSAGKYTPAEITLSNVTDDGYIILNPVNSILLTLEGGNDKALEYYWRLRNEGFTDIPSGTMIFDYDGTDDQNAGNLTPGRVVNVTREQLDGNVDKNNNRITITTAYTLLEGDYTAANNSLFNGTLRTLYAIQNGVWHDPDTWSEAQGGSPINNTNQLPGPGDIVVIGSTTENFSVAITDTDANGDPIAAYEPISIARLAILRYSNAESSLVTIKENGDVHDFGILTNIDPDNPVTSNHSSKIILTGNTLPAGDLGEFLTAPNTIWTYSRRFPGTNTTIIDQDDVNLGNTDFTSYTVGNTITEYPNLQFEYSNLTGGQITLPDVDITVNGDIRFFKGPNRILLNSSGVDGDVFVKRNINFNNGAVYVQFPFTGANERLLTVEGDINFLGNNANPTRFEVIDGVSTLNHKLRLQGNIINPGNNSNFIFFRATNKATVDLEFFGAGNSSFDLMPNIPALNRIIMDKGIDQSLSTTIFTNFTLGGDASGSSDTKPVVLENGTLNLNNAAINIDLNTGGDDFLIPSSAGLTLTQGQANVGGNDTGILLNGGLQISGGTLDMNDGTNNGNNYIEYSPTGNASLTINSGTLTVGSQIRRSLITNTGVLNYTQTGGTVLVGNNAAPVANRGVFEITGGVGDFTHTAGSFTVLRQNSANPSVAALILNPATSNLTGSTITLGDVATPASQNNFGINSNIALNELVINGNNNPTMNLQVRPLTMNGTLTVNSGATFDANGRNLILKGDFMNEGAYLGTNNTTFFSNLTATTYSGIGTATFNNLTKNQTGIVNIGKEITVDGTLHIGAGTFADNGNSINVSGTVINDAVHTSSGGNGIIFNGTTQQELRRSGQGTGTFGIVTINNPEGVQIPDGNDFSFIINNSLRLQGGVFDIGGNLLTLSASANIEEVSPFGISNMVETNSSLSDNGLRKFLNPINSTTNFTFPIGQSKYTPAIFTINNSSAGSITVRPTNEIHPAIVEDVEAPNDEITDRENVLQYYWTIEANGISGFDAYVMLKYRSSDIEVTSPYSENNYIPARVFESNNTWDKAFSQAAFDEANQEMTFPFSGANDALITGDYTAGVSVDNLDNSLNGAIPNVIEEFSTDESGGGNFDESTAWSEAIPLGGPLGAQITIKAGDVLRLNNNSVRLFKTIIEAGAILEVPETIGHRLGIVEGTGTLRLISDGNSVVLPAGYYADFFTCGGGSLEYAGAGNYDVMGAINTVQNLTFSGSGNRILSNSNFTVCNDLTVSGPIVSNSDGVMVSVQRDMLVNSGGYNNGAGNLQIDRNMVVDGGTFNGGNGNNKTVVGNVNINSGILEIGNAGNFNIQGNLVRTGGAFNSGSSTSSVVMNGSSVQTISGDFTGTNDFYNLEINNGSGISQAGNLDLDRQLRLTNGIITTNGNDFTFDADASASPAKGSNASYINGRVKKILNSGSFTFPIGKGSRWGHASVIDPSASGFTWEAEYYNGDPGADPEVDNKTPSNTAVKKISGNEYWRISSGAAPAGTTARVGLSWDAASDVSSNEFERADLVVMAWNDGNGNWDDFGATAFNDLGSTEGSFQSSNSVSFTEKVITLGSTDPNNPLPVEFTFFIAENKFNRVELKWQTASEINNEFFEVQRSFDGKEYEAIGIVEGNGNSNQTIDYDFKDFAPLAGESYYRLRQVDYDGAFEYSEVVRVRRAQAADLIAVPNPTQSQNIHLRLLGFHGEQKVQVTIFDIQGRRHYQAIHNPSDLNKPLPINQNLNSGIYIVDVKQGNINKKVRLMVR</sequence>
<dbReference type="KEGG" id="msaa:QYS49_34920"/>
<evidence type="ECO:0000313" key="2">
    <source>
        <dbReference type="EMBL" id="WMN12887.1"/>
    </source>
</evidence>
<evidence type="ECO:0000313" key="3">
    <source>
        <dbReference type="Proteomes" id="UP001230496"/>
    </source>
</evidence>
<dbReference type="RefSeq" id="WP_308351250.1">
    <property type="nucleotide sequence ID" value="NZ_CP129971.1"/>
</dbReference>
<feature type="chain" id="PRO_5041435173" evidence="1">
    <location>
        <begin position="24"/>
        <end position="2980"/>
    </location>
</feature>
<gene>
    <name evidence="2" type="ORF">QYS49_34920</name>
</gene>
<evidence type="ECO:0000256" key="1">
    <source>
        <dbReference type="SAM" id="SignalP"/>
    </source>
</evidence>
<dbReference type="InterPro" id="IPR026444">
    <property type="entry name" value="Secre_tail"/>
</dbReference>
<name>A0AA51RA57_9BACT</name>
<dbReference type="SUPFAM" id="SSF49899">
    <property type="entry name" value="Concanavalin A-like lectins/glucanases"/>
    <property type="match status" value="1"/>
</dbReference>
<keyword evidence="1" id="KW-0732">Signal</keyword>
<accession>A0AA51RA57</accession>
<proteinExistence type="predicted"/>
<dbReference type="GO" id="GO:0004553">
    <property type="term" value="F:hydrolase activity, hydrolyzing O-glycosyl compounds"/>
    <property type="evidence" value="ECO:0007669"/>
    <property type="project" value="UniProtKB-ARBA"/>
</dbReference>
<keyword evidence="3" id="KW-1185">Reference proteome</keyword>
<dbReference type="EMBL" id="CP129971">
    <property type="protein sequence ID" value="WMN12887.1"/>
    <property type="molecule type" value="Genomic_DNA"/>
</dbReference>
<feature type="signal peptide" evidence="1">
    <location>
        <begin position="1"/>
        <end position="23"/>
    </location>
</feature>
<dbReference type="NCBIfam" id="TIGR04183">
    <property type="entry name" value="Por_Secre_tail"/>
    <property type="match status" value="1"/>
</dbReference>
<dbReference type="Proteomes" id="UP001230496">
    <property type="component" value="Chromosome"/>
</dbReference>
<reference evidence="2 3" key="1">
    <citation type="submission" date="2023-08" db="EMBL/GenBank/DDBJ databases">
        <title>Comparative genomics and taxonomic characterization of three novel marine species of genus Marivirga.</title>
        <authorList>
            <person name="Muhammad N."/>
            <person name="Kim S.-G."/>
        </authorList>
    </citation>
    <scope>NUCLEOTIDE SEQUENCE [LARGE SCALE GENOMIC DNA]</scope>
    <source>
        <strain evidence="2 3">BDSF4-3</strain>
    </source>
</reference>